<dbReference type="GO" id="GO:0098015">
    <property type="term" value="C:virus tail"/>
    <property type="evidence" value="ECO:0007669"/>
    <property type="project" value="UniProtKB-KW"/>
</dbReference>
<dbReference type="InterPro" id="IPR012334">
    <property type="entry name" value="Pectin_lyas_fold"/>
</dbReference>
<dbReference type="InterPro" id="IPR011050">
    <property type="entry name" value="Pectin_lyase_fold/virulence"/>
</dbReference>
<keyword evidence="3" id="KW-1227">Viral tail protein</keyword>
<evidence type="ECO:0000256" key="6">
    <source>
        <dbReference type="ARBA" id="ARBA00035731"/>
    </source>
</evidence>
<proteinExistence type="predicted"/>
<dbReference type="GO" id="GO:0098994">
    <property type="term" value="P:symbiont entry into host cell via disruption of host cell envelope"/>
    <property type="evidence" value="ECO:0007669"/>
    <property type="project" value="UniProtKB-KW"/>
</dbReference>
<comment type="subcellular location">
    <subcellularLocation>
        <location evidence="1">Virion</location>
    </subcellularLocation>
</comment>
<evidence type="ECO:0000256" key="5">
    <source>
        <dbReference type="ARBA" id="ARBA00023296"/>
    </source>
</evidence>
<dbReference type="Gene3D" id="2.160.20.10">
    <property type="entry name" value="Single-stranded right-handed beta-helix, Pectin lyase-like"/>
    <property type="match status" value="2"/>
</dbReference>
<gene>
    <name evidence="8" type="ORF">phiKDA1_61</name>
</gene>
<keyword evidence="9" id="KW-1185">Reference proteome</keyword>
<dbReference type="GO" id="GO:0098996">
    <property type="term" value="P:symbiont entry into host cell via disruption of host cell glycocalyx"/>
    <property type="evidence" value="ECO:0007669"/>
    <property type="project" value="UniProtKB-KW"/>
</dbReference>
<evidence type="ECO:0000256" key="3">
    <source>
        <dbReference type="ARBA" id="ARBA00022732"/>
    </source>
</evidence>
<organism evidence="8 9">
    <name type="scientific">Enterobacter phage phiKDA1</name>
    <dbReference type="NCBI Taxonomy" id="1147139"/>
    <lineage>
        <taxon>Viruses</taxon>
        <taxon>Duplodnaviria</taxon>
        <taxon>Heunggongvirae</taxon>
        <taxon>Uroviricota</taxon>
        <taxon>Caudoviricetes</taxon>
        <taxon>Autographivirales</taxon>
        <taxon>Autoscriptoviridae</taxon>
        <taxon>Slopekvirinae</taxon>
        <taxon>Koutsourovirus</taxon>
        <taxon>Koutsourovirus Pec</taxon>
        <taxon>Koutsourovirus KDA1</taxon>
    </lineage>
</organism>
<keyword evidence="4" id="KW-0946">Virion</keyword>
<dbReference type="SUPFAM" id="SSF51126">
    <property type="entry name" value="Pectin lyase-like"/>
    <property type="match status" value="2"/>
</dbReference>
<evidence type="ECO:0000256" key="1">
    <source>
        <dbReference type="ARBA" id="ARBA00004328"/>
    </source>
</evidence>
<evidence type="ECO:0000256" key="2">
    <source>
        <dbReference type="ARBA" id="ARBA00022717"/>
    </source>
</evidence>
<dbReference type="EMBL" id="JQ267518">
    <property type="protein sequence ID" value="AFE86154.1"/>
    <property type="molecule type" value="Genomic_DNA"/>
</dbReference>
<dbReference type="Pfam" id="PF13229">
    <property type="entry name" value="Beta_helix"/>
    <property type="match status" value="1"/>
</dbReference>
<reference evidence="8 9" key="1">
    <citation type="submission" date="2011-12" db="EMBL/GenBank/DDBJ databases">
        <title>Genome of multiresistant Enterobacter cloacae podovirus phiKDA1 - a new EPS depolymerase producing member of phiKMV supergroup.</title>
        <authorList>
            <person name="Dabrowski K."/>
            <person name="Hejnowicz M.S."/>
            <person name="Gajewska J."/>
            <person name="Lobocka M.B."/>
        </authorList>
    </citation>
    <scope>NUCLEOTIDE SEQUENCE [LARGE SCALE GENOMIC DNA]</scope>
</reference>
<evidence type="ECO:0000313" key="9">
    <source>
        <dbReference type="Proteomes" id="UP000030740"/>
    </source>
</evidence>
<sequence length="460" mass="50016">MALVRNIQVQLDASEIDYKLRAVAGAVSRTVQDKLDDFVSVLDFGAKGDGVTDDSEAFRKAGATGKKVFIPDVSGNGSGCIYKVKNVYIKKPLLFGEHIGVEIQPVAAGDEMFYFGDPDQPSTYIINGARIENLTFSCPAANDGEYPIAVRCRQQQQMEVFGCTFYRLTFELIDYRYVTFRKIRGIGSMFYSNRTQPNGVDWADALVISDSFIAYTSRIEVRNSVGFQMRNTYCANPTSTPCLLLGYDDWAKPSHGTCELTDVTIEGVTSLNNCNLFVFIVNGHMGAFQGHGLTLRDCFSVNCVNTEFHYSRDFGVYMNACKKSSFTNTRFTNNGEGGIRIGGDTQYVAFAGCLFGEGGIANDGPTQKRGINIEDTSGGVTVLSSVFDGNSEVNIGGDSSKYRALACQGVPDTVIVSGGATSERPASPKAGQQFYDASLGMPIYWNSVTNTWKNAVGANV</sequence>
<evidence type="ECO:0000256" key="4">
    <source>
        <dbReference type="ARBA" id="ARBA00022844"/>
    </source>
</evidence>
<accession>A0A0A6Z575</accession>
<keyword evidence="2" id="KW-1235">Degradation of host cell envelope components during virus entry</keyword>
<evidence type="ECO:0000313" key="8">
    <source>
        <dbReference type="EMBL" id="AFE86154.1"/>
    </source>
</evidence>
<feature type="domain" description="Right handed beta helix" evidence="7">
    <location>
        <begin position="270"/>
        <end position="393"/>
    </location>
</feature>
<keyword evidence="6" id="KW-1238">Degradation of host capsule during virus entry</keyword>
<name>A0A0A6Z575_9CAUD</name>
<evidence type="ECO:0000259" key="7">
    <source>
        <dbReference type="Pfam" id="PF13229"/>
    </source>
</evidence>
<dbReference type="InterPro" id="IPR039448">
    <property type="entry name" value="Beta_helix"/>
</dbReference>
<keyword evidence="5" id="KW-1160">Virus entry into host cell</keyword>
<dbReference type="Proteomes" id="UP000030740">
    <property type="component" value="Segment"/>
</dbReference>
<protein>
    <submittedName>
        <fullName evidence="8">Tailspike protein</fullName>
    </submittedName>
</protein>